<organism evidence="1">
    <name type="scientific">marine sediment metagenome</name>
    <dbReference type="NCBI Taxonomy" id="412755"/>
    <lineage>
        <taxon>unclassified sequences</taxon>
        <taxon>metagenomes</taxon>
        <taxon>ecological metagenomes</taxon>
    </lineage>
</organism>
<dbReference type="AlphaFoldDB" id="A0A0F9EJG8"/>
<comment type="caution">
    <text evidence="1">The sequence shown here is derived from an EMBL/GenBank/DDBJ whole genome shotgun (WGS) entry which is preliminary data.</text>
</comment>
<gene>
    <name evidence="1" type="ORF">LCGC14_2419360</name>
</gene>
<dbReference type="EMBL" id="LAZR01036744">
    <property type="protein sequence ID" value="KKL24038.1"/>
    <property type="molecule type" value="Genomic_DNA"/>
</dbReference>
<sequence>MDETKYKQQNNNNLCCIFDNNLKVYSFILQKINNENESLLIKFY</sequence>
<reference evidence="1" key="1">
    <citation type="journal article" date="2015" name="Nature">
        <title>Complex archaea that bridge the gap between prokaryotes and eukaryotes.</title>
        <authorList>
            <person name="Spang A."/>
            <person name="Saw J.H."/>
            <person name="Jorgensen S.L."/>
            <person name="Zaremba-Niedzwiedzka K."/>
            <person name="Martijn J."/>
            <person name="Lind A.E."/>
            <person name="van Eijk R."/>
            <person name="Schleper C."/>
            <person name="Guy L."/>
            <person name="Ettema T.J."/>
        </authorList>
    </citation>
    <scope>NUCLEOTIDE SEQUENCE</scope>
</reference>
<accession>A0A0F9EJG8</accession>
<protein>
    <submittedName>
        <fullName evidence="1">Uncharacterized protein</fullName>
    </submittedName>
</protein>
<name>A0A0F9EJG8_9ZZZZ</name>
<proteinExistence type="predicted"/>
<evidence type="ECO:0000313" key="1">
    <source>
        <dbReference type="EMBL" id="KKL24038.1"/>
    </source>
</evidence>